<name>A0ABW9ZFU4_9HYPH</name>
<protein>
    <recommendedName>
        <fullName evidence="3">Transposase</fullName>
    </recommendedName>
</protein>
<evidence type="ECO:0000313" key="2">
    <source>
        <dbReference type="Proteomes" id="UP000541347"/>
    </source>
</evidence>
<comment type="caution">
    <text evidence="1">The sequence shown here is derived from an EMBL/GenBank/DDBJ whole genome shotgun (WGS) entry which is preliminary data.</text>
</comment>
<reference evidence="1 2" key="1">
    <citation type="submission" date="2020-01" db="EMBL/GenBank/DDBJ databases">
        <authorList>
            <person name="Peng S.Y."/>
            <person name="Li J."/>
            <person name="Wang M."/>
            <person name="Wang L."/>
            <person name="Wang C.Q."/>
            <person name="Wang J.R."/>
        </authorList>
    </citation>
    <scope>NUCLEOTIDE SEQUENCE [LARGE SCALE GENOMIC DNA]</scope>
    <source>
        <strain evidence="1 2">XCT-34</strain>
    </source>
</reference>
<gene>
    <name evidence="1" type="ORF">GWI71_00005</name>
</gene>
<dbReference type="Proteomes" id="UP000541347">
    <property type="component" value="Unassembled WGS sequence"/>
</dbReference>
<dbReference type="RefSeq" id="WP_161672684.1">
    <property type="nucleotide sequence ID" value="NZ_JAABLP010000001.1"/>
</dbReference>
<organism evidence="1 2">
    <name type="scientific">Pannonibacter tanglangensis</name>
    <dbReference type="NCBI Taxonomy" id="2750084"/>
    <lineage>
        <taxon>Bacteria</taxon>
        <taxon>Pseudomonadati</taxon>
        <taxon>Pseudomonadota</taxon>
        <taxon>Alphaproteobacteria</taxon>
        <taxon>Hyphomicrobiales</taxon>
        <taxon>Stappiaceae</taxon>
        <taxon>Pannonibacter</taxon>
    </lineage>
</organism>
<accession>A0ABW9ZFU4</accession>
<dbReference type="EMBL" id="JAABLP010000001">
    <property type="protein sequence ID" value="NBN62054.1"/>
    <property type="molecule type" value="Genomic_DNA"/>
</dbReference>
<feature type="non-terminal residue" evidence="1">
    <location>
        <position position="75"/>
    </location>
</feature>
<evidence type="ECO:0000313" key="1">
    <source>
        <dbReference type="EMBL" id="NBN62054.1"/>
    </source>
</evidence>
<evidence type="ECO:0008006" key="3">
    <source>
        <dbReference type="Google" id="ProtNLM"/>
    </source>
</evidence>
<keyword evidence="2" id="KW-1185">Reference proteome</keyword>
<proteinExistence type="predicted"/>
<sequence>MRDFQLAFDFRRGIYRLNRQRLPLHRIDSLYHSRASARLAEDSAGVSREFGNGVMAITDRGYDSREGWTNLIPNP</sequence>